<feature type="transmembrane region" description="Helical" evidence="1">
    <location>
        <begin position="31"/>
        <end position="52"/>
    </location>
</feature>
<evidence type="ECO:0000313" key="3">
    <source>
        <dbReference type="Proteomes" id="UP001596139"/>
    </source>
</evidence>
<dbReference type="EMBL" id="JBHSPX010000008">
    <property type="protein sequence ID" value="MFC6066821.1"/>
    <property type="molecule type" value="Genomic_DNA"/>
</dbReference>
<keyword evidence="1" id="KW-1133">Transmembrane helix</keyword>
<dbReference type="InterPro" id="IPR046129">
    <property type="entry name" value="DUF6126"/>
</dbReference>
<dbReference type="Pfam" id="PF19621">
    <property type="entry name" value="DUF6126"/>
    <property type="match status" value="1"/>
</dbReference>
<evidence type="ECO:0000256" key="1">
    <source>
        <dbReference type="SAM" id="Phobius"/>
    </source>
</evidence>
<proteinExistence type="predicted"/>
<organism evidence="2 3">
    <name type="scientific">Streptomyces ochraceiscleroticus</name>
    <dbReference type="NCBI Taxonomy" id="47761"/>
    <lineage>
        <taxon>Bacteria</taxon>
        <taxon>Bacillati</taxon>
        <taxon>Actinomycetota</taxon>
        <taxon>Actinomycetes</taxon>
        <taxon>Kitasatosporales</taxon>
        <taxon>Streptomycetaceae</taxon>
        <taxon>Streptomyces</taxon>
    </lineage>
</organism>
<dbReference type="RefSeq" id="WP_169749895.1">
    <property type="nucleotide sequence ID" value="NZ_JBHSPX010000008.1"/>
</dbReference>
<keyword evidence="1" id="KW-0472">Membrane</keyword>
<dbReference type="Proteomes" id="UP001596139">
    <property type="component" value="Unassembled WGS sequence"/>
</dbReference>
<reference evidence="3" key="1">
    <citation type="journal article" date="2019" name="Int. J. Syst. Evol. Microbiol.">
        <title>The Global Catalogue of Microorganisms (GCM) 10K type strain sequencing project: providing services to taxonomists for standard genome sequencing and annotation.</title>
        <authorList>
            <consortium name="The Broad Institute Genomics Platform"/>
            <consortium name="The Broad Institute Genome Sequencing Center for Infectious Disease"/>
            <person name="Wu L."/>
            <person name="Ma J."/>
        </authorList>
    </citation>
    <scope>NUCLEOTIDE SEQUENCE [LARGE SCALE GENOMIC DNA]</scope>
    <source>
        <strain evidence="3">CGMCC 1.15180</strain>
    </source>
</reference>
<name>A0ABW1MTN5_9ACTN</name>
<keyword evidence="1" id="KW-0812">Transmembrane</keyword>
<sequence length="56" mass="5840">MSEQPASPPASGGARKNDVEDRAPLGLSVRVALYVVGSHVLLAFLSFIVVMLKSAS</sequence>
<comment type="caution">
    <text evidence="2">The sequence shown here is derived from an EMBL/GenBank/DDBJ whole genome shotgun (WGS) entry which is preliminary data.</text>
</comment>
<evidence type="ECO:0000313" key="2">
    <source>
        <dbReference type="EMBL" id="MFC6066821.1"/>
    </source>
</evidence>
<accession>A0ABW1MTN5</accession>
<protein>
    <submittedName>
        <fullName evidence="2">DUF6126 family protein</fullName>
    </submittedName>
</protein>
<gene>
    <name evidence="2" type="ORF">ACFP4F_30365</name>
</gene>
<keyword evidence="3" id="KW-1185">Reference proteome</keyword>